<dbReference type="InterPro" id="IPR007865">
    <property type="entry name" value="Aminopep_P_N"/>
</dbReference>
<keyword evidence="5" id="KW-0464">Manganese</keyword>
<evidence type="ECO:0000256" key="2">
    <source>
        <dbReference type="ARBA" id="ARBA00008766"/>
    </source>
</evidence>
<protein>
    <submittedName>
        <fullName evidence="8">Aminopeptidase</fullName>
    </submittedName>
</protein>
<dbReference type="InterPro" id="IPR029149">
    <property type="entry name" value="Creatin/AminoP/Spt16_N"/>
</dbReference>
<dbReference type="GO" id="GO:0006508">
    <property type="term" value="P:proteolysis"/>
    <property type="evidence" value="ECO:0007669"/>
    <property type="project" value="TreeGrafter"/>
</dbReference>
<dbReference type="Gene3D" id="3.90.230.10">
    <property type="entry name" value="Creatinase/methionine aminopeptidase superfamily"/>
    <property type="match status" value="1"/>
</dbReference>
<comment type="caution">
    <text evidence="8">The sequence shown here is derived from an EMBL/GenBank/DDBJ whole genome shotgun (WGS) entry which is preliminary data.</text>
</comment>
<organism evidence="8 9">
    <name type="scientific">Clavispora lusitaniae</name>
    <name type="common">Candida lusitaniae</name>
    <dbReference type="NCBI Taxonomy" id="36911"/>
    <lineage>
        <taxon>Eukaryota</taxon>
        <taxon>Fungi</taxon>
        <taxon>Dikarya</taxon>
        <taxon>Ascomycota</taxon>
        <taxon>Saccharomycotina</taxon>
        <taxon>Pichiomycetes</taxon>
        <taxon>Metschnikowiaceae</taxon>
        <taxon>Clavispora</taxon>
    </lineage>
</organism>
<evidence type="ECO:0000259" key="7">
    <source>
        <dbReference type="SMART" id="SM01011"/>
    </source>
</evidence>
<keyword evidence="8" id="KW-0645">Protease</keyword>
<keyword evidence="8" id="KW-0031">Aminopeptidase</keyword>
<dbReference type="GO" id="GO:0005739">
    <property type="term" value="C:mitochondrion"/>
    <property type="evidence" value="ECO:0007669"/>
    <property type="project" value="TreeGrafter"/>
</dbReference>
<dbReference type="InterPro" id="IPR000994">
    <property type="entry name" value="Pept_M24"/>
</dbReference>
<dbReference type="InterPro" id="IPR036005">
    <property type="entry name" value="Creatinase/aminopeptidase-like"/>
</dbReference>
<dbReference type="Gene3D" id="3.40.350.10">
    <property type="entry name" value="Creatinase/prolidase N-terminal domain"/>
    <property type="match status" value="1"/>
</dbReference>
<accession>A0AA91T1J0</accession>
<evidence type="ECO:0000256" key="5">
    <source>
        <dbReference type="ARBA" id="ARBA00023211"/>
    </source>
</evidence>
<dbReference type="PANTHER" id="PTHR43226:SF4">
    <property type="entry name" value="XAA-PRO AMINOPEPTIDASE 3"/>
    <property type="match status" value="1"/>
</dbReference>
<evidence type="ECO:0000256" key="1">
    <source>
        <dbReference type="ARBA" id="ARBA00001936"/>
    </source>
</evidence>
<comment type="cofactor">
    <cofactor evidence="1">
        <name>Mn(2+)</name>
        <dbReference type="ChEBI" id="CHEBI:29035"/>
    </cofactor>
</comment>
<gene>
    <name evidence="8" type="ORF">A9F13_09g02596</name>
</gene>
<evidence type="ECO:0000256" key="6">
    <source>
        <dbReference type="RuleBase" id="RU000590"/>
    </source>
</evidence>
<dbReference type="InterPro" id="IPR001131">
    <property type="entry name" value="Peptidase_M24B_aminopep-P_CS"/>
</dbReference>
<sequence length="495" mass="54502">MLRRLLATRPKVELPYKLGQPTHETRPHRLPEPGCLTPGITALEYYERRHALARQLPPQSAAIIVGNRVQHSSGSVFYPFEQNTDLFYLTGWLEPDSVAVIEKVGDSGHDDDVVFHMVVPPRVPASELWEGARSGEEGAQDFFNADNAVANTRADSFLRSVVRRNSHIYCDVGGSNDKFAQFFSPPHTDTLSDVLRSARAQVHALKPYVARLRARKSEAEIRVMHAAAKISSRAINTAMARVGSEAPFLSEKTLAAYLDFAFIRGGCDRPAYVPVVASGENALTIHYTRNDDLLYRDETVFVDAGGKLGGYCADISRAWPNSPDGFSPAQRDLYEAVLSTNKSCLALCHEKAGISLHDLHEHSVIHLAQELRNLPGFAALDRSTVARDLYPHYIGHHLGLDLHDVPSVSRHSLLEKGHVVTVEPGVYVPRDSRFPKHYQGIGVRVEDDVAIGRSSEDVLNLTSLCAKEVADVEALVRSGKTTTPGVGDEQVLVEI</sequence>
<dbReference type="SMART" id="SM01011">
    <property type="entry name" value="AMP_N"/>
    <property type="match status" value="1"/>
</dbReference>
<comment type="similarity">
    <text evidence="2 6">Belongs to the peptidase M24B family.</text>
</comment>
<dbReference type="KEGG" id="clus:A9F13_09g02596"/>
<keyword evidence="4" id="KW-0378">Hydrolase</keyword>
<dbReference type="Pfam" id="PF00557">
    <property type="entry name" value="Peptidase_M24"/>
    <property type="match status" value="1"/>
</dbReference>
<evidence type="ECO:0000256" key="3">
    <source>
        <dbReference type="ARBA" id="ARBA00022723"/>
    </source>
</evidence>
<dbReference type="SUPFAM" id="SSF53092">
    <property type="entry name" value="Creatinase/prolidase N-terminal domain"/>
    <property type="match status" value="1"/>
</dbReference>
<proteinExistence type="inferred from homology"/>
<dbReference type="SUPFAM" id="SSF55920">
    <property type="entry name" value="Creatinase/aminopeptidase"/>
    <property type="match status" value="1"/>
</dbReference>
<evidence type="ECO:0000313" key="9">
    <source>
        <dbReference type="Proteomes" id="UP000195602"/>
    </source>
</evidence>
<dbReference type="AlphaFoldDB" id="A0AA91T1J0"/>
<reference evidence="8 9" key="1">
    <citation type="submission" date="2017-04" db="EMBL/GenBank/DDBJ databases">
        <title>Draft genome of the yeast Clavispora lusitaniae type strain CBS 6936.</title>
        <authorList>
            <person name="Durrens P."/>
            <person name="Klopp C."/>
            <person name="Biteau N."/>
            <person name="Fitton-Ouhabi V."/>
            <person name="Dementhon K."/>
            <person name="Accoceberry I."/>
            <person name="Sherman D.J."/>
            <person name="Noel T."/>
        </authorList>
    </citation>
    <scope>NUCLEOTIDE SEQUENCE [LARGE SCALE GENOMIC DNA]</scope>
    <source>
        <strain evidence="8 9">CBS 6936</strain>
    </source>
</reference>
<dbReference type="Proteomes" id="UP000195602">
    <property type="component" value="Unassembled WGS sequence"/>
</dbReference>
<dbReference type="GO" id="GO:0030145">
    <property type="term" value="F:manganese ion binding"/>
    <property type="evidence" value="ECO:0007669"/>
    <property type="project" value="InterPro"/>
</dbReference>
<feature type="domain" description="Aminopeptidase P N-terminal" evidence="7">
    <location>
        <begin position="40"/>
        <end position="179"/>
    </location>
</feature>
<dbReference type="InterPro" id="IPR052433">
    <property type="entry name" value="X-Pro_dipept-like"/>
</dbReference>
<dbReference type="Pfam" id="PF05195">
    <property type="entry name" value="AMP_N"/>
    <property type="match status" value="1"/>
</dbReference>
<dbReference type="EMBL" id="LYUB02000009">
    <property type="protein sequence ID" value="OVF08314.1"/>
    <property type="molecule type" value="Genomic_DNA"/>
</dbReference>
<name>A0AA91T1J0_CLALS</name>
<evidence type="ECO:0000256" key="4">
    <source>
        <dbReference type="ARBA" id="ARBA00022801"/>
    </source>
</evidence>
<dbReference type="GO" id="GO:0070006">
    <property type="term" value="F:metalloaminopeptidase activity"/>
    <property type="evidence" value="ECO:0007669"/>
    <property type="project" value="InterPro"/>
</dbReference>
<evidence type="ECO:0000313" key="8">
    <source>
        <dbReference type="EMBL" id="OVF08314.1"/>
    </source>
</evidence>
<keyword evidence="3 6" id="KW-0479">Metal-binding</keyword>
<dbReference type="PROSITE" id="PS00491">
    <property type="entry name" value="PROLINE_PEPTIDASE"/>
    <property type="match status" value="1"/>
</dbReference>
<dbReference type="PANTHER" id="PTHR43226">
    <property type="entry name" value="XAA-PRO AMINOPEPTIDASE 3"/>
    <property type="match status" value="1"/>
</dbReference>